<keyword evidence="2" id="KW-0378">Hydrolase</keyword>
<feature type="domain" description="Glycoside hydrolase family 20 catalytic" evidence="3">
    <location>
        <begin position="3"/>
        <end position="196"/>
    </location>
</feature>
<accession>A0AAE9ZTD1</accession>
<sequence>MIRAFQWDLARQVERLDWLLAQLPRYSRWGYQELHLHLEDAVDYPSLPGIARRDAYSWAQLQQLVTAASAVGIKVVPIVNLLGHTQYLIKHPDYRDLNELRASDGSPLPTGQICPSHPRSLEVARRLIADVAPLCTAGKVHVGLDESFHLGRHPDSARTIAATGLARYFADYVTALHGIAAEHGLRTGIWADMLVLLPDAIAHLPRGLIAYDWYYHAFARHPRFELHNFREYNLVPALRAQGIDYWGCPMNGAFRFEPMPVFGERIANAQAWWQRCRKTHAEGFLVTGWEAYRLALETTVVVDAAIAGLWLDDDEADQVTLLKRGFERACGKTRAGERARQMLGSDERAFAGYARWELNQRWDTVHGRDGASRYAADVRYFQRTRSVSWPPAFDASLRWREYLAIRDHFVRDAAHRIFRARKLRARNRQQELTTFIKASLALINQFVDATKSAEDAARTMWRTTRADDQVNPNESILECDRERAQSLRQWWSAAHTSPALVQSASNLVGEWQLQAIVHTTHPCLQAVVIQTRDAAGRWTDQLQRYLIEFRTKAARRRTNIRHWISLPLPSPDTPVRFALRGSGQFALSDVHLTDGITELRTVRQPTARSRRVTLGRAQPVINFFALDRTANQAVWQPRWRKPPAG</sequence>
<dbReference type="PANTHER" id="PTHR21040:SF8">
    <property type="entry name" value="BCDNA.GH04120"/>
    <property type="match status" value="1"/>
</dbReference>
<comment type="similarity">
    <text evidence="1">Belongs to the glycosyl hydrolase 20 family.</text>
</comment>
<reference evidence="4" key="1">
    <citation type="submission" date="2023-03" db="EMBL/GenBank/DDBJ databases">
        <title>Lomoglobus Profundus gen. nov., sp. nov., a novel member of the phylum Verrucomicrobia, isolated from deep-marine sediment of South China Sea.</title>
        <authorList>
            <person name="Ahmad T."/>
            <person name="Ishaq S.E."/>
            <person name="Wang F."/>
        </authorList>
    </citation>
    <scope>NUCLEOTIDE SEQUENCE</scope>
    <source>
        <strain evidence="4">LMO-M01</strain>
    </source>
</reference>
<evidence type="ECO:0000256" key="1">
    <source>
        <dbReference type="ARBA" id="ARBA00006285"/>
    </source>
</evidence>
<organism evidence="4 5">
    <name type="scientific">Synoicihabitans lomoniglobus</name>
    <dbReference type="NCBI Taxonomy" id="2909285"/>
    <lineage>
        <taxon>Bacteria</taxon>
        <taxon>Pseudomonadati</taxon>
        <taxon>Verrucomicrobiota</taxon>
        <taxon>Opitutia</taxon>
        <taxon>Opitutales</taxon>
        <taxon>Opitutaceae</taxon>
        <taxon>Synoicihabitans</taxon>
    </lineage>
</organism>
<keyword evidence="5" id="KW-1185">Reference proteome</keyword>
<proteinExistence type="inferred from homology"/>
<evidence type="ECO:0000313" key="4">
    <source>
        <dbReference type="EMBL" id="WED63916.1"/>
    </source>
</evidence>
<dbReference type="GO" id="GO:0004563">
    <property type="term" value="F:beta-N-acetylhexosaminidase activity"/>
    <property type="evidence" value="ECO:0007669"/>
    <property type="project" value="UniProtKB-ARBA"/>
</dbReference>
<protein>
    <submittedName>
        <fullName evidence="4">Family 20 glycosylhydrolase</fullName>
    </submittedName>
</protein>
<dbReference type="Proteomes" id="UP001218638">
    <property type="component" value="Chromosome"/>
</dbReference>
<dbReference type="RefSeq" id="WP_330930620.1">
    <property type="nucleotide sequence ID" value="NZ_CP119075.1"/>
</dbReference>
<dbReference type="AlphaFoldDB" id="A0AAE9ZTD1"/>
<dbReference type="InterPro" id="IPR017853">
    <property type="entry name" value="GH"/>
</dbReference>
<name>A0AAE9ZTD1_9BACT</name>
<evidence type="ECO:0000313" key="5">
    <source>
        <dbReference type="Proteomes" id="UP001218638"/>
    </source>
</evidence>
<dbReference type="PANTHER" id="PTHR21040">
    <property type="entry name" value="BCDNA.GH04120"/>
    <property type="match status" value="1"/>
</dbReference>
<gene>
    <name evidence="4" type="ORF">PXH66_16385</name>
</gene>
<dbReference type="InterPro" id="IPR038901">
    <property type="entry name" value="HEXDC-like"/>
</dbReference>
<dbReference type="EMBL" id="CP119075">
    <property type="protein sequence ID" value="WED63916.1"/>
    <property type="molecule type" value="Genomic_DNA"/>
</dbReference>
<dbReference type="Gene3D" id="3.20.20.80">
    <property type="entry name" value="Glycosidases"/>
    <property type="match status" value="1"/>
</dbReference>
<dbReference type="GO" id="GO:0005975">
    <property type="term" value="P:carbohydrate metabolic process"/>
    <property type="evidence" value="ECO:0007669"/>
    <property type="project" value="InterPro"/>
</dbReference>
<dbReference type="KEGG" id="slom:PXH66_16385"/>
<dbReference type="InterPro" id="IPR015883">
    <property type="entry name" value="Glyco_hydro_20_cat"/>
</dbReference>
<evidence type="ECO:0000256" key="2">
    <source>
        <dbReference type="ARBA" id="ARBA00022801"/>
    </source>
</evidence>
<dbReference type="SUPFAM" id="SSF51445">
    <property type="entry name" value="(Trans)glycosidases"/>
    <property type="match status" value="1"/>
</dbReference>
<dbReference type="Pfam" id="PF00728">
    <property type="entry name" value="Glyco_hydro_20"/>
    <property type="match status" value="1"/>
</dbReference>
<evidence type="ECO:0000259" key="3">
    <source>
        <dbReference type="Pfam" id="PF00728"/>
    </source>
</evidence>